<feature type="domain" description="Polymerase nucleotidyl transferase" evidence="1">
    <location>
        <begin position="152"/>
        <end position="212"/>
    </location>
</feature>
<evidence type="ECO:0000313" key="2">
    <source>
        <dbReference type="EMBL" id="HEX61951.1"/>
    </source>
</evidence>
<organism evidence="2">
    <name type="scientific">candidate division WWE3 bacterium</name>
    <dbReference type="NCBI Taxonomy" id="2053526"/>
    <lineage>
        <taxon>Bacteria</taxon>
        <taxon>Katanobacteria</taxon>
    </lineage>
</organism>
<gene>
    <name evidence="2" type="ORF">ENR01_02230</name>
</gene>
<dbReference type="SUPFAM" id="SSF81301">
    <property type="entry name" value="Nucleotidyltransferase"/>
    <property type="match status" value="1"/>
</dbReference>
<accession>A0A831YTD0</accession>
<sequence length="306" mass="34707">MEISNLISELRRLNLPIGKYAVFGSAVMAVRGIRESPNIDVIVTNDLWHKLVEAHTPDEEGFIRIGNVKISNWWFVPTRKSLPAMIHEAEIIRGIPFVRIEEVKSYKSLLTGYKDRNDVKLIDQYLSDVSKNGEGPRGLGVRTYEKFLKIFVDKVNTQLGEGVLSLILFGSSCLGKANGNSDLDVFVFYDDKKINRNEVSYTLVKLILELRSHPEYQKLAKKKIYPEVYPFLISKSKAQDTLWVLLDATDHGIILKDTHGFGKGVLEKIRQKVSRLGGSRVQLGNGKWCWVLFKDFPQVTSGQINL</sequence>
<protein>
    <recommendedName>
        <fullName evidence="1">Polymerase nucleotidyl transferase domain-containing protein</fullName>
    </recommendedName>
</protein>
<dbReference type="InterPro" id="IPR043519">
    <property type="entry name" value="NT_sf"/>
</dbReference>
<comment type="caution">
    <text evidence="2">The sequence shown here is derived from an EMBL/GenBank/DDBJ whole genome shotgun (WGS) entry which is preliminary data.</text>
</comment>
<reference evidence="2" key="1">
    <citation type="journal article" date="2020" name="mSystems">
        <title>Genome- and Community-Level Interaction Insights into Carbon Utilization and Element Cycling Functions of Hydrothermarchaeota in Hydrothermal Sediment.</title>
        <authorList>
            <person name="Zhou Z."/>
            <person name="Liu Y."/>
            <person name="Xu W."/>
            <person name="Pan J."/>
            <person name="Luo Z.H."/>
            <person name="Li M."/>
        </authorList>
    </citation>
    <scope>NUCLEOTIDE SEQUENCE [LARGE SCALE GENOMIC DNA]</scope>
    <source>
        <strain evidence="2">SpSt-361</strain>
    </source>
</reference>
<dbReference type="Pfam" id="PF01909">
    <property type="entry name" value="NTP_transf_2"/>
    <property type="match status" value="1"/>
</dbReference>
<proteinExistence type="predicted"/>
<dbReference type="EMBL" id="DSPJ01000063">
    <property type="protein sequence ID" value="HEX61951.1"/>
    <property type="molecule type" value="Genomic_DNA"/>
</dbReference>
<dbReference type="GO" id="GO:0016779">
    <property type="term" value="F:nucleotidyltransferase activity"/>
    <property type="evidence" value="ECO:0007669"/>
    <property type="project" value="InterPro"/>
</dbReference>
<dbReference type="InterPro" id="IPR002934">
    <property type="entry name" value="Polymerase_NTP_transf_dom"/>
</dbReference>
<evidence type="ECO:0000259" key="1">
    <source>
        <dbReference type="Pfam" id="PF01909"/>
    </source>
</evidence>
<dbReference type="AlphaFoldDB" id="A0A831YTD0"/>
<dbReference type="Gene3D" id="3.30.460.10">
    <property type="entry name" value="Beta Polymerase, domain 2"/>
    <property type="match status" value="1"/>
</dbReference>
<name>A0A831YTD0_UNCKA</name>